<comment type="subcellular location">
    <subcellularLocation>
        <location evidence="2">Gas vesicle</location>
    </subcellularLocation>
</comment>
<dbReference type="Pfam" id="PF06386">
    <property type="entry name" value="GvpL_GvpF"/>
    <property type="match status" value="1"/>
</dbReference>
<proteinExistence type="inferred from homology"/>
<name>A0ABT6A2G9_9ACTN</name>
<dbReference type="EMBL" id="JARJBB010000004">
    <property type="protein sequence ID" value="MDF3298832.1"/>
    <property type="molecule type" value="Genomic_DNA"/>
</dbReference>
<dbReference type="PANTHER" id="PTHR36852:SF1">
    <property type="entry name" value="PROTEIN GVPL 2"/>
    <property type="match status" value="1"/>
</dbReference>
<dbReference type="Proteomes" id="UP001221150">
    <property type="component" value="Unassembled WGS sequence"/>
</dbReference>
<comment type="caution">
    <text evidence="4">The sequence shown here is derived from an EMBL/GenBank/DDBJ whole genome shotgun (WGS) entry which is preliminary data.</text>
</comment>
<organism evidence="4 5">
    <name type="scientific">Streptomyces tropicalis</name>
    <dbReference type="NCBI Taxonomy" id="3034234"/>
    <lineage>
        <taxon>Bacteria</taxon>
        <taxon>Bacillati</taxon>
        <taxon>Actinomycetota</taxon>
        <taxon>Actinomycetes</taxon>
        <taxon>Kitasatosporales</taxon>
        <taxon>Streptomycetaceae</taxon>
        <taxon>Streptomyces</taxon>
    </lineage>
</organism>
<dbReference type="PANTHER" id="PTHR36852">
    <property type="entry name" value="PROTEIN GVPL 2"/>
    <property type="match status" value="1"/>
</dbReference>
<reference evidence="4 5" key="1">
    <citation type="submission" date="2023-03" db="EMBL/GenBank/DDBJ databases">
        <title>Draft genome sequence of Streptomyces sp. K1PA1 isolated from peat swamp forest in Thailand.</title>
        <authorList>
            <person name="Klaysubun C."/>
            <person name="Duangmal K."/>
        </authorList>
    </citation>
    <scope>NUCLEOTIDE SEQUENCE [LARGE SCALE GENOMIC DNA]</scope>
    <source>
        <strain evidence="4 5">K1PA1</strain>
    </source>
</reference>
<keyword evidence="5" id="KW-1185">Reference proteome</keyword>
<dbReference type="InterPro" id="IPR009430">
    <property type="entry name" value="GvpL/GvpF"/>
</dbReference>
<sequence length="237" mass="26361">MAVYVYAITGASHPLRLDGITGVGDPPASLRTVTVGPLGAVISDAPDELRPKRRDLIAHQRVQSRLMEDGTVLPLRFGYTAPDDDAVREVLRERGAAYEERLRALDGCVEYHLKTLQEEDFLLRRILEESPVARALNDRIRGGAAGPELPLQLGELVTHEVQQRQQALADGIVEALRPHAREQETSRPTGDDFLSVSFLVDAEHEEAFLTTELDLARRMGEEFKFRLSGPLPPYSFV</sequence>
<keyword evidence="1" id="KW-0304">Gas vesicle</keyword>
<gene>
    <name evidence="4" type="ORF">P3H78_09340</name>
</gene>
<dbReference type="RefSeq" id="WP_276108391.1">
    <property type="nucleotide sequence ID" value="NZ_JARJBB010000004.1"/>
</dbReference>
<evidence type="ECO:0000256" key="3">
    <source>
        <dbReference type="ARBA" id="ARBA00035643"/>
    </source>
</evidence>
<evidence type="ECO:0000256" key="1">
    <source>
        <dbReference type="ARBA" id="ARBA00022987"/>
    </source>
</evidence>
<comment type="similarity">
    <text evidence="3">Belongs to the gas vesicle GvpF/GvpL family.</text>
</comment>
<evidence type="ECO:0000313" key="5">
    <source>
        <dbReference type="Proteomes" id="UP001221150"/>
    </source>
</evidence>
<protein>
    <submittedName>
        <fullName evidence="4">GvpL/GvpF family gas vesicle protein</fullName>
    </submittedName>
</protein>
<accession>A0ABT6A2G9</accession>
<evidence type="ECO:0000313" key="4">
    <source>
        <dbReference type="EMBL" id="MDF3298832.1"/>
    </source>
</evidence>
<evidence type="ECO:0000256" key="2">
    <source>
        <dbReference type="ARBA" id="ARBA00035108"/>
    </source>
</evidence>